<dbReference type="STRING" id="484019.THA_600"/>
<name>B7IG73_THEAB</name>
<evidence type="ECO:0000313" key="1">
    <source>
        <dbReference type="EMBL" id="ACJ75087.1"/>
    </source>
</evidence>
<evidence type="ECO:0008006" key="3">
    <source>
        <dbReference type="Google" id="ProtNLM"/>
    </source>
</evidence>
<keyword evidence="2" id="KW-1185">Reference proteome</keyword>
<dbReference type="eggNOG" id="ENOG5032FKI">
    <property type="taxonomic scope" value="Bacteria"/>
</dbReference>
<proteinExistence type="predicted"/>
<dbReference type="AlphaFoldDB" id="B7IG73"/>
<evidence type="ECO:0000313" key="2">
    <source>
        <dbReference type="Proteomes" id="UP000002453"/>
    </source>
</evidence>
<gene>
    <name evidence="1" type="ordered locus">THA_600</name>
</gene>
<dbReference type="Pfam" id="PF08843">
    <property type="entry name" value="AbiEii"/>
    <property type="match status" value="1"/>
</dbReference>
<protein>
    <recommendedName>
        <fullName evidence="3">Nucleotidyl transferase AbiEii/AbiGii toxin family protein</fullName>
    </recommendedName>
</protein>
<dbReference type="EMBL" id="CP001185">
    <property type="protein sequence ID" value="ACJ75087.1"/>
    <property type="molecule type" value="Genomic_DNA"/>
</dbReference>
<dbReference type="KEGG" id="taf:THA_600"/>
<organism evidence="1 2">
    <name type="scientific">Thermosipho africanus (strain TCF52B)</name>
    <dbReference type="NCBI Taxonomy" id="484019"/>
    <lineage>
        <taxon>Bacteria</taxon>
        <taxon>Thermotogati</taxon>
        <taxon>Thermotogota</taxon>
        <taxon>Thermotogae</taxon>
        <taxon>Thermotogales</taxon>
        <taxon>Fervidobacteriaceae</taxon>
        <taxon>Thermosipho</taxon>
    </lineage>
</organism>
<reference evidence="1 2" key="1">
    <citation type="journal article" date="2009" name="J. Bacteriol.">
        <title>The genome of Thermosipho africanus TCF52B: lateral genetic connections to the Firmicutes and Archaea.</title>
        <authorList>
            <person name="Nesboe C.L."/>
            <person name="Bapteste E."/>
            <person name="Curtis B."/>
            <person name="Dahle H."/>
            <person name="Lopez P."/>
            <person name="Macleod D."/>
            <person name="Dlutek M."/>
            <person name="Bowman S."/>
            <person name="Zhaxybayeva O."/>
            <person name="Birkeland N.-K."/>
            <person name="Doolittle W.F."/>
        </authorList>
    </citation>
    <scope>NUCLEOTIDE SEQUENCE [LARGE SCALE GENOMIC DNA]</scope>
    <source>
        <strain evidence="1 2">TCF52B</strain>
    </source>
</reference>
<dbReference type="InterPro" id="IPR014942">
    <property type="entry name" value="AbiEii"/>
</dbReference>
<sequence>MRLEIFHDFYLAGGTCLLLKYNRRPPSLDFDFFLFPDKDFSNVYENTIYSKLNVAFAYKDPQTLIFELDDIKISLCKYKYPLLKQPDKVGKLYLASDEDIACMKMSAIAQRGLKKDFYDLWFLINIHKWTIKELVSMLETKYKGYNPLIFLKALVYFEDAEKNKDFREVEEKWEDIKKFFNDFVRSFREYI</sequence>
<dbReference type="HOGENOM" id="CLU_106275_1_0_0"/>
<accession>B7IG73</accession>
<dbReference type="Proteomes" id="UP000002453">
    <property type="component" value="Chromosome"/>
</dbReference>